<dbReference type="EMBL" id="JPME01000010">
    <property type="protein sequence ID" value="KEZ90651.1"/>
    <property type="molecule type" value="Genomic_DNA"/>
</dbReference>
<dbReference type="SUPFAM" id="SSF52540">
    <property type="entry name" value="P-loop containing nucleoside triphosphate hydrolases"/>
    <property type="match status" value="1"/>
</dbReference>
<protein>
    <submittedName>
        <fullName evidence="3">Phosphate ABC transporter ATP-binding protein</fullName>
    </submittedName>
</protein>
<dbReference type="GO" id="GO:0016887">
    <property type="term" value="F:ATP hydrolysis activity"/>
    <property type="evidence" value="ECO:0007669"/>
    <property type="project" value="InterPro"/>
</dbReference>
<dbReference type="RefSeq" id="WP_038279845.1">
    <property type="nucleotide sequence ID" value="NZ_JPME01000010.1"/>
</dbReference>
<keyword evidence="3" id="KW-0067">ATP-binding</keyword>
<keyword evidence="4" id="KW-1185">Reference proteome</keyword>
<evidence type="ECO:0000256" key="1">
    <source>
        <dbReference type="ARBA" id="ARBA00022448"/>
    </source>
</evidence>
<evidence type="ECO:0000313" key="3">
    <source>
        <dbReference type="EMBL" id="KEZ90651.1"/>
    </source>
</evidence>
<name>A0A084JNW7_9FIRM</name>
<comment type="caution">
    <text evidence="3">The sequence shown here is derived from an EMBL/GenBank/DDBJ whole genome shotgun (WGS) entry which is preliminary data.</text>
</comment>
<accession>A0A084JNW7</accession>
<dbReference type="Pfam" id="PF00005">
    <property type="entry name" value="ABC_tran"/>
    <property type="match status" value="1"/>
</dbReference>
<sequence length="253" mass="28239">MTQTSKIDIKGLNFYYQQKQVIKELNLELPKNRITAVFGPANSGITTLLRTLNRLSDLTVGARHEGEILLDGKNIFDPDVNVTELRRRVGMVFDVPTSLPMSIFDNVALGPRMGGMKSKSAVAEEVEKALRMSALWDDVKDRLDTPAARLSGGQQQRLCIARVLALEPEVILLDRPCSALDPISTAKIEESLMQLKEQYTIIIAPHTVQQAGRIADRVAFMLMGDLIEQGYTQEVFSFPKDNRTNDYLTGRFG</sequence>
<keyword evidence="1" id="KW-0813">Transport</keyword>
<dbReference type="STRING" id="29354.IO98_07755"/>
<dbReference type="GO" id="GO:0035435">
    <property type="term" value="P:phosphate ion transmembrane transport"/>
    <property type="evidence" value="ECO:0007669"/>
    <property type="project" value="InterPro"/>
</dbReference>
<evidence type="ECO:0000259" key="2">
    <source>
        <dbReference type="PROSITE" id="PS50893"/>
    </source>
</evidence>
<dbReference type="GO" id="GO:0005524">
    <property type="term" value="F:ATP binding"/>
    <property type="evidence" value="ECO:0007669"/>
    <property type="project" value="UniProtKB-KW"/>
</dbReference>
<dbReference type="InterPro" id="IPR003439">
    <property type="entry name" value="ABC_transporter-like_ATP-bd"/>
</dbReference>
<dbReference type="OrthoDB" id="9804199at2"/>
<reference evidence="3 4" key="1">
    <citation type="submission" date="2014-07" db="EMBL/GenBank/DDBJ databases">
        <title>Draft genome of Clostridium celerecrescens 152B isolated from sediments associated with methane hydrate from Krishna Godavari basin.</title>
        <authorList>
            <person name="Honkalas V.S."/>
            <person name="Dabir A.P."/>
            <person name="Arora P."/>
            <person name="Dhakephalkar P.K."/>
        </authorList>
    </citation>
    <scope>NUCLEOTIDE SEQUENCE [LARGE SCALE GENOMIC DNA]</scope>
    <source>
        <strain evidence="3 4">152B</strain>
    </source>
</reference>
<dbReference type="InterPro" id="IPR017871">
    <property type="entry name" value="ABC_transporter-like_CS"/>
</dbReference>
<evidence type="ECO:0000313" key="4">
    <source>
        <dbReference type="Proteomes" id="UP000028525"/>
    </source>
</evidence>
<dbReference type="CDD" id="cd03260">
    <property type="entry name" value="ABC_PstB_phosphate_transporter"/>
    <property type="match status" value="1"/>
</dbReference>
<dbReference type="GO" id="GO:0005315">
    <property type="term" value="F:phosphate transmembrane transporter activity"/>
    <property type="evidence" value="ECO:0007669"/>
    <property type="project" value="InterPro"/>
</dbReference>
<dbReference type="PROSITE" id="PS00211">
    <property type="entry name" value="ABC_TRANSPORTER_1"/>
    <property type="match status" value="1"/>
</dbReference>
<dbReference type="InterPro" id="IPR027417">
    <property type="entry name" value="P-loop_NTPase"/>
</dbReference>
<dbReference type="GO" id="GO:0016020">
    <property type="term" value="C:membrane"/>
    <property type="evidence" value="ECO:0007669"/>
    <property type="project" value="InterPro"/>
</dbReference>
<dbReference type="Gene3D" id="3.40.50.300">
    <property type="entry name" value="P-loop containing nucleotide triphosphate hydrolases"/>
    <property type="match status" value="1"/>
</dbReference>
<dbReference type="Proteomes" id="UP000028525">
    <property type="component" value="Unassembled WGS sequence"/>
</dbReference>
<keyword evidence="3" id="KW-0547">Nucleotide-binding</keyword>
<proteinExistence type="predicted"/>
<gene>
    <name evidence="3" type="primary">pstB</name>
    <name evidence="3" type="ORF">IO98_07755</name>
</gene>
<organism evidence="3 4">
    <name type="scientific">Lacrimispora celerecrescens</name>
    <dbReference type="NCBI Taxonomy" id="29354"/>
    <lineage>
        <taxon>Bacteria</taxon>
        <taxon>Bacillati</taxon>
        <taxon>Bacillota</taxon>
        <taxon>Clostridia</taxon>
        <taxon>Lachnospirales</taxon>
        <taxon>Lachnospiraceae</taxon>
        <taxon>Lacrimispora</taxon>
    </lineage>
</organism>
<dbReference type="PROSITE" id="PS50893">
    <property type="entry name" value="ABC_TRANSPORTER_2"/>
    <property type="match status" value="1"/>
</dbReference>
<dbReference type="PANTHER" id="PTHR43423">
    <property type="entry name" value="ABC TRANSPORTER I FAMILY MEMBER 17"/>
    <property type="match status" value="1"/>
</dbReference>
<dbReference type="AlphaFoldDB" id="A0A084JNW7"/>
<feature type="domain" description="ABC transporter" evidence="2">
    <location>
        <begin position="7"/>
        <end position="248"/>
    </location>
</feature>
<dbReference type="PANTHER" id="PTHR43423:SF1">
    <property type="entry name" value="ABC TRANSPORTER I FAMILY MEMBER 17"/>
    <property type="match status" value="1"/>
</dbReference>
<dbReference type="InterPro" id="IPR005670">
    <property type="entry name" value="PstB-like"/>
</dbReference>